<dbReference type="InterPro" id="IPR008254">
    <property type="entry name" value="Flavodoxin/NO_synth"/>
</dbReference>
<dbReference type="PROSITE" id="PS00201">
    <property type="entry name" value="FLAVODOXIN"/>
    <property type="match status" value="1"/>
</dbReference>
<dbReference type="InterPro" id="IPR029039">
    <property type="entry name" value="Flavoprotein-like_sf"/>
</dbReference>
<evidence type="ECO:0000259" key="1">
    <source>
        <dbReference type="PROSITE" id="PS50902"/>
    </source>
</evidence>
<gene>
    <name evidence="2" type="ORF">RCIX1695</name>
</gene>
<dbReference type="AlphaFoldDB" id="Q0W3X6"/>
<accession>Q0W3X6</accession>
<sequence>MTDVLIIYDSNTGNTEKAAAEVLEGVKESGASAVAKKVEDVTEADLRTALAVILGSPCLHDSITGRILYFVEGLMRNVSLSGRPGAAFGSYKWSGGNLSRLEAELKSQGIRLVAPGVNSLRAPNAETARKLRALGQTVGEEALKLKKDL</sequence>
<dbReference type="eggNOG" id="arCOG00509">
    <property type="taxonomic scope" value="Archaea"/>
</dbReference>
<dbReference type="GO" id="GO:0009055">
    <property type="term" value="F:electron transfer activity"/>
    <property type="evidence" value="ECO:0007669"/>
    <property type="project" value="InterPro"/>
</dbReference>
<dbReference type="Pfam" id="PF00258">
    <property type="entry name" value="Flavodoxin_1"/>
    <property type="match status" value="1"/>
</dbReference>
<feature type="domain" description="Flavodoxin-like" evidence="1">
    <location>
        <begin position="4"/>
        <end position="139"/>
    </location>
</feature>
<dbReference type="OrthoDB" id="147031at2157"/>
<dbReference type="GeneID" id="5144370"/>
<dbReference type="STRING" id="351160.RCIX1695"/>
<dbReference type="EMBL" id="AM114193">
    <property type="protein sequence ID" value="CAJ36917.1"/>
    <property type="molecule type" value="Genomic_DNA"/>
</dbReference>
<dbReference type="KEGG" id="rci:RCIX1695"/>
<protein>
    <submittedName>
        <fullName evidence="2">Predicted flavodoxin</fullName>
    </submittedName>
</protein>
<dbReference type="PROSITE" id="PS50902">
    <property type="entry name" value="FLAVODOXIN_LIKE"/>
    <property type="match status" value="1"/>
</dbReference>
<dbReference type="Gene3D" id="3.40.50.360">
    <property type="match status" value="1"/>
</dbReference>
<evidence type="ECO:0000313" key="2">
    <source>
        <dbReference type="EMBL" id="CAJ36917.1"/>
    </source>
</evidence>
<dbReference type="InterPro" id="IPR001226">
    <property type="entry name" value="Flavodoxin_CS"/>
</dbReference>
<dbReference type="PANTHER" id="PTHR43717:SF1">
    <property type="entry name" value="ANAEROBIC NITRIC OXIDE REDUCTASE FLAVORUBREDOXIN"/>
    <property type="match status" value="1"/>
</dbReference>
<dbReference type="Proteomes" id="UP000000663">
    <property type="component" value="Chromosome"/>
</dbReference>
<dbReference type="GO" id="GO:0010181">
    <property type="term" value="F:FMN binding"/>
    <property type="evidence" value="ECO:0007669"/>
    <property type="project" value="InterPro"/>
</dbReference>
<proteinExistence type="predicted"/>
<dbReference type="RefSeq" id="WP_012035648.1">
    <property type="nucleotide sequence ID" value="NC_009464.1"/>
</dbReference>
<dbReference type="SUPFAM" id="SSF52218">
    <property type="entry name" value="Flavoproteins"/>
    <property type="match status" value="1"/>
</dbReference>
<name>Q0W3X6_METAR</name>
<evidence type="ECO:0000313" key="3">
    <source>
        <dbReference type="Proteomes" id="UP000000663"/>
    </source>
</evidence>
<dbReference type="PANTHER" id="PTHR43717">
    <property type="entry name" value="ANAEROBIC NITRIC OXIDE REDUCTASE FLAVORUBREDOXIN"/>
    <property type="match status" value="1"/>
</dbReference>
<organism evidence="2 3">
    <name type="scientific">Methanocella arvoryzae (strain DSM 22066 / NBRC 105507 / MRE50)</name>
    <dbReference type="NCBI Taxonomy" id="351160"/>
    <lineage>
        <taxon>Archaea</taxon>
        <taxon>Methanobacteriati</taxon>
        <taxon>Methanobacteriota</taxon>
        <taxon>Stenosarchaea group</taxon>
        <taxon>Methanomicrobia</taxon>
        <taxon>Methanocellales</taxon>
        <taxon>Methanocellaceae</taxon>
        <taxon>Methanocella</taxon>
    </lineage>
</organism>
<keyword evidence="3" id="KW-1185">Reference proteome</keyword>
<reference evidence="2 3" key="1">
    <citation type="journal article" date="2006" name="Science">
        <title>Genome of rice cluster I archaea -- the key methane producers in the rice rhizosphere.</title>
        <authorList>
            <person name="Erkel C."/>
            <person name="Kube M."/>
            <person name="Reinhardt R."/>
            <person name="Liesack W."/>
        </authorList>
    </citation>
    <scope>NUCLEOTIDE SEQUENCE [LARGE SCALE GENOMIC DNA]</scope>
    <source>
        <strain evidence="3">DSM 22066 / NBRC 105507 / MRE50</strain>
    </source>
</reference>